<dbReference type="InterPro" id="IPR045584">
    <property type="entry name" value="Pilin-like"/>
</dbReference>
<protein>
    <recommendedName>
        <fullName evidence="6">Prepilin-type N-terminal cleavage/methylation domain-containing protein</fullName>
    </recommendedName>
</protein>
<dbReference type="InterPro" id="IPR012902">
    <property type="entry name" value="N_methyl_site"/>
</dbReference>
<dbReference type="AlphaFoldDB" id="K6DCR5"/>
<dbReference type="Pfam" id="PF07963">
    <property type="entry name" value="N_methyl"/>
    <property type="match status" value="1"/>
</dbReference>
<dbReference type="PANTHER" id="PTHR30093:SF43">
    <property type="entry name" value="SLR2015 PROTEIN"/>
    <property type="match status" value="1"/>
</dbReference>
<accession>K6DCR5</accession>
<keyword evidence="2" id="KW-0178">Competence</keyword>
<evidence type="ECO:0000256" key="2">
    <source>
        <dbReference type="ARBA" id="ARBA00023287"/>
    </source>
</evidence>
<gene>
    <name evidence="4" type="ORF">BABA_18252</name>
</gene>
<keyword evidence="5" id="KW-1185">Reference proteome</keyword>
<evidence type="ECO:0008006" key="6">
    <source>
        <dbReference type="Google" id="ProtNLM"/>
    </source>
</evidence>
<dbReference type="PANTHER" id="PTHR30093">
    <property type="entry name" value="GENERAL SECRETION PATHWAY PROTEIN G"/>
    <property type="match status" value="1"/>
</dbReference>
<keyword evidence="3" id="KW-0812">Transmembrane</keyword>
<evidence type="ECO:0000256" key="3">
    <source>
        <dbReference type="SAM" id="Phobius"/>
    </source>
</evidence>
<organism evidence="4 5">
    <name type="scientific">Neobacillus bataviensis LMG 21833</name>
    <dbReference type="NCBI Taxonomy" id="1117379"/>
    <lineage>
        <taxon>Bacteria</taxon>
        <taxon>Bacillati</taxon>
        <taxon>Bacillota</taxon>
        <taxon>Bacilli</taxon>
        <taxon>Bacillales</taxon>
        <taxon>Bacillaceae</taxon>
        <taxon>Neobacillus</taxon>
    </lineage>
</organism>
<dbReference type="STRING" id="1117379.BABA_18252"/>
<dbReference type="PATRIC" id="fig|1117379.3.peg.3780"/>
<comment type="subcellular location">
    <subcellularLocation>
        <location evidence="1">Cell surface</location>
    </subcellularLocation>
</comment>
<proteinExistence type="predicted"/>
<reference evidence="4 5" key="1">
    <citation type="journal article" date="2012" name="Front. Microbiol.">
        <title>Redundancy and modularity in membrane-associated dissimilatory nitrate reduction in Bacillus.</title>
        <authorList>
            <person name="Heylen K."/>
            <person name="Keltjens J."/>
        </authorList>
    </citation>
    <scope>NUCLEOTIDE SEQUENCE [LARGE SCALE GENOMIC DNA]</scope>
    <source>
        <strain evidence="5">LMG 21833T</strain>
    </source>
</reference>
<evidence type="ECO:0000256" key="1">
    <source>
        <dbReference type="ARBA" id="ARBA00004241"/>
    </source>
</evidence>
<dbReference type="Proteomes" id="UP000006316">
    <property type="component" value="Unassembled WGS sequence"/>
</dbReference>
<keyword evidence="3" id="KW-0472">Membrane</keyword>
<dbReference type="Gene3D" id="3.30.700.10">
    <property type="entry name" value="Glycoprotein, Type 4 Pilin"/>
    <property type="match status" value="1"/>
</dbReference>
<dbReference type="NCBIfam" id="TIGR02532">
    <property type="entry name" value="IV_pilin_GFxxxE"/>
    <property type="match status" value="1"/>
</dbReference>
<comment type="caution">
    <text evidence="4">The sequence shown here is derived from an EMBL/GenBank/DDBJ whole genome shotgun (WGS) entry which is preliminary data.</text>
</comment>
<dbReference type="EMBL" id="AJLS01000125">
    <property type="protein sequence ID" value="EKN65863.1"/>
    <property type="molecule type" value="Genomic_DNA"/>
</dbReference>
<evidence type="ECO:0000313" key="5">
    <source>
        <dbReference type="Proteomes" id="UP000006316"/>
    </source>
</evidence>
<sequence>MIQKLKKKLNNQKGFTLIELLAVIVILGILAAIAVPSILGIINHTKQDAQVANAQQLANSARLVIADEKKEITTSTTANVITLKYLVEHDYIEDLKDPNKKGYNPDTTLVNVYKDSNDGNKIKYVVTLQQLSPGTGEVPYLNAATKKVSDKDIVKDASELVRDDIKLP</sequence>
<feature type="transmembrane region" description="Helical" evidence="3">
    <location>
        <begin position="20"/>
        <end position="42"/>
    </location>
</feature>
<dbReference type="RefSeq" id="WP_007086644.1">
    <property type="nucleotide sequence ID" value="NZ_AJLS01000125.1"/>
</dbReference>
<dbReference type="PROSITE" id="PS00409">
    <property type="entry name" value="PROKAR_NTER_METHYL"/>
    <property type="match status" value="1"/>
</dbReference>
<dbReference type="OrthoDB" id="2454081at2"/>
<keyword evidence="3" id="KW-1133">Transmembrane helix</keyword>
<evidence type="ECO:0000313" key="4">
    <source>
        <dbReference type="EMBL" id="EKN65863.1"/>
    </source>
</evidence>
<dbReference type="SUPFAM" id="SSF54523">
    <property type="entry name" value="Pili subunits"/>
    <property type="match status" value="1"/>
</dbReference>
<name>K6DCR5_9BACI</name>
<dbReference type="GO" id="GO:0009986">
    <property type="term" value="C:cell surface"/>
    <property type="evidence" value="ECO:0007669"/>
    <property type="project" value="UniProtKB-SubCell"/>
</dbReference>
<dbReference type="GO" id="GO:0030420">
    <property type="term" value="P:establishment of competence for transformation"/>
    <property type="evidence" value="ECO:0007669"/>
    <property type="project" value="UniProtKB-KW"/>
</dbReference>
<dbReference type="eggNOG" id="COG4969">
    <property type="taxonomic scope" value="Bacteria"/>
</dbReference>